<reference evidence="4 5" key="1">
    <citation type="submission" date="2018-08" db="EMBL/GenBank/DDBJ databases">
        <title>Chitinophagaceae sp. K23C18032701, a novel bacterium isolated from forest soil.</title>
        <authorList>
            <person name="Wang C."/>
        </authorList>
    </citation>
    <scope>NUCLEOTIDE SEQUENCE [LARGE SCALE GENOMIC DNA]</scope>
    <source>
        <strain evidence="4 5">K23C18032701</strain>
    </source>
</reference>
<dbReference type="InterPro" id="IPR010998">
    <property type="entry name" value="Integrase_recombinase_N"/>
</dbReference>
<evidence type="ECO:0000256" key="1">
    <source>
        <dbReference type="ARBA" id="ARBA00023125"/>
    </source>
</evidence>
<dbReference type="SUPFAM" id="SSF56349">
    <property type="entry name" value="DNA breaking-rejoining enzymes"/>
    <property type="match status" value="1"/>
</dbReference>
<dbReference type="Pfam" id="PF13102">
    <property type="entry name" value="Phage_int_SAM_5"/>
    <property type="match status" value="1"/>
</dbReference>
<dbReference type="RefSeq" id="WP_116846541.1">
    <property type="nucleotide sequence ID" value="NZ_QTJU01000002.1"/>
</dbReference>
<evidence type="ECO:0000313" key="5">
    <source>
        <dbReference type="Proteomes" id="UP000261284"/>
    </source>
</evidence>
<protein>
    <recommendedName>
        <fullName evidence="3">Tyr recombinase domain-containing protein</fullName>
    </recommendedName>
</protein>
<evidence type="ECO:0000313" key="4">
    <source>
        <dbReference type="EMBL" id="RFM28551.1"/>
    </source>
</evidence>
<gene>
    <name evidence="4" type="ORF">DXN05_07040</name>
</gene>
<dbReference type="OrthoDB" id="9806835at2"/>
<dbReference type="GO" id="GO:0015074">
    <property type="term" value="P:DNA integration"/>
    <property type="evidence" value="ECO:0007669"/>
    <property type="project" value="InterPro"/>
</dbReference>
<dbReference type="EMBL" id="QTJU01000002">
    <property type="protein sequence ID" value="RFM28551.1"/>
    <property type="molecule type" value="Genomic_DNA"/>
</dbReference>
<dbReference type="InterPro" id="IPR002104">
    <property type="entry name" value="Integrase_catalytic"/>
</dbReference>
<keyword evidence="2" id="KW-0233">DNA recombination</keyword>
<comment type="caution">
    <text evidence="4">The sequence shown here is derived from an EMBL/GenBank/DDBJ whole genome shotgun (WGS) entry which is preliminary data.</text>
</comment>
<organism evidence="4 5">
    <name type="scientific">Deminuibacter soli</name>
    <dbReference type="NCBI Taxonomy" id="2291815"/>
    <lineage>
        <taxon>Bacteria</taxon>
        <taxon>Pseudomonadati</taxon>
        <taxon>Bacteroidota</taxon>
        <taxon>Chitinophagia</taxon>
        <taxon>Chitinophagales</taxon>
        <taxon>Chitinophagaceae</taxon>
        <taxon>Deminuibacter</taxon>
    </lineage>
</organism>
<dbReference type="PROSITE" id="PS51898">
    <property type="entry name" value="TYR_RECOMBINASE"/>
    <property type="match status" value="1"/>
</dbReference>
<accession>A0A3E1NKY2</accession>
<dbReference type="GO" id="GO:0003677">
    <property type="term" value="F:DNA binding"/>
    <property type="evidence" value="ECO:0007669"/>
    <property type="project" value="UniProtKB-KW"/>
</dbReference>
<keyword evidence="5" id="KW-1185">Reference proteome</keyword>
<dbReference type="Proteomes" id="UP000261284">
    <property type="component" value="Unassembled WGS sequence"/>
</dbReference>
<dbReference type="Gene3D" id="1.10.150.130">
    <property type="match status" value="1"/>
</dbReference>
<feature type="domain" description="Tyr recombinase" evidence="3">
    <location>
        <begin position="180"/>
        <end position="354"/>
    </location>
</feature>
<dbReference type="InterPro" id="IPR025269">
    <property type="entry name" value="SAM-like_dom"/>
</dbReference>
<dbReference type="Gene3D" id="1.10.443.10">
    <property type="entry name" value="Intergrase catalytic core"/>
    <property type="match status" value="1"/>
</dbReference>
<dbReference type="InterPro" id="IPR011010">
    <property type="entry name" value="DNA_brk_join_enz"/>
</dbReference>
<name>A0A3E1NKY2_9BACT</name>
<keyword evidence="1" id="KW-0238">DNA-binding</keyword>
<evidence type="ECO:0000259" key="3">
    <source>
        <dbReference type="PROSITE" id="PS51898"/>
    </source>
</evidence>
<evidence type="ECO:0000256" key="2">
    <source>
        <dbReference type="ARBA" id="ARBA00023172"/>
    </source>
</evidence>
<dbReference type="AlphaFoldDB" id="A0A3E1NKY2"/>
<dbReference type="InterPro" id="IPR013762">
    <property type="entry name" value="Integrase-like_cat_sf"/>
</dbReference>
<proteinExistence type="predicted"/>
<sequence>MEIGKRLNRKGNKYLWYYDLGREPGQRPAMGVFTYVKPKNQLEKTHNREAAALIDVKKSQATLEQQAIGTGFIPQHKFKTNFMEYFAEYVRLHRREENRHLVCCFEKFKKFVASDFIAPIDITEDFCKRFRRYLLDSLTGETPQNYFARFKWAVAAATKEGYFLDDPTEKVAAKRNPSTRLKNIVEVEDYLVLLQTPCRNAEVSNAFIFSCYTALRFCDVSVLTWSDIEDAQLTKKRIIQAKTGRPVVITMHQVALGILETQRKARGGRYKQTDKVFALPTIDGSNAVLKEWLAGTTIDKVYTWSCARLSFSILLQDARVDNATIAYLMGLTSTKQVDNTYKRYRPKDQSKTIALLPSLDALPGIFRKITNNICSTFKSPVNSHGDTCSD</sequence>
<dbReference type="GO" id="GO:0006310">
    <property type="term" value="P:DNA recombination"/>
    <property type="evidence" value="ECO:0007669"/>
    <property type="project" value="UniProtKB-KW"/>
</dbReference>